<name>A0A1X1ZM39_9MYCO</name>
<evidence type="ECO:0000313" key="1">
    <source>
        <dbReference type="EMBL" id="ORW24348.1"/>
    </source>
</evidence>
<dbReference type="OrthoDB" id="3618661at2"/>
<gene>
    <name evidence="1" type="ORF">AWC19_09570</name>
</gene>
<organism evidence="1 2">
    <name type="scientific">Mycobacterium palustre</name>
    <dbReference type="NCBI Taxonomy" id="153971"/>
    <lineage>
        <taxon>Bacteria</taxon>
        <taxon>Bacillati</taxon>
        <taxon>Actinomycetota</taxon>
        <taxon>Actinomycetes</taxon>
        <taxon>Mycobacteriales</taxon>
        <taxon>Mycobacteriaceae</taxon>
        <taxon>Mycobacterium</taxon>
        <taxon>Mycobacterium simiae complex</taxon>
    </lineage>
</organism>
<reference evidence="1 2" key="1">
    <citation type="submission" date="2016-01" db="EMBL/GenBank/DDBJ databases">
        <title>The new phylogeny of the genus Mycobacterium.</title>
        <authorList>
            <person name="Tarcisio F."/>
            <person name="Conor M."/>
            <person name="Antonella G."/>
            <person name="Elisabetta G."/>
            <person name="Giulia F.S."/>
            <person name="Sara T."/>
            <person name="Anna F."/>
            <person name="Clotilde B."/>
            <person name="Roberto B."/>
            <person name="Veronica D.S."/>
            <person name="Fabio R."/>
            <person name="Monica P."/>
            <person name="Olivier J."/>
            <person name="Enrico T."/>
            <person name="Nicola S."/>
        </authorList>
    </citation>
    <scope>NUCLEOTIDE SEQUENCE [LARGE SCALE GENOMIC DNA]</scope>
    <source>
        <strain evidence="1 2">DSM 44572</strain>
    </source>
</reference>
<dbReference type="Proteomes" id="UP000193529">
    <property type="component" value="Unassembled WGS sequence"/>
</dbReference>
<evidence type="ECO:0000313" key="2">
    <source>
        <dbReference type="Proteomes" id="UP000193529"/>
    </source>
</evidence>
<keyword evidence="2" id="KW-1185">Reference proteome</keyword>
<accession>A0A1X1ZM39</accession>
<dbReference type="RefSeq" id="WP_085078666.1">
    <property type="nucleotide sequence ID" value="NZ_LQPJ01000102.1"/>
</dbReference>
<protein>
    <submittedName>
        <fullName evidence="1">Uncharacterized protein</fullName>
    </submittedName>
</protein>
<proteinExistence type="predicted"/>
<dbReference type="EMBL" id="LQPJ01000102">
    <property type="protein sequence ID" value="ORW24348.1"/>
    <property type="molecule type" value="Genomic_DNA"/>
</dbReference>
<sequence>MPMWYVDGLRFNGNYTQEMDDFLHQMGARWAGIEENPNNLSEARSHGNPYLDVSSVAWHESTARMAGQMNTYRAEDEGRASGEEPAGYGYKEMFENIPRMWDQNHGFHIIDADDPELVEHGEAYIHERLTSYIAEPFRANSAALPPYIRSYVDQNTVIGLADGWYTGLPAVFLEPLRQRLGFPYEWWGAPID</sequence>
<comment type="caution">
    <text evidence="1">The sequence shown here is derived from an EMBL/GenBank/DDBJ whole genome shotgun (WGS) entry which is preliminary data.</text>
</comment>
<dbReference type="AlphaFoldDB" id="A0A1X1ZM39"/>